<dbReference type="Proteomes" id="UP000014629">
    <property type="component" value="Unassembled WGS sequence"/>
</dbReference>
<accession>S4AL10</accession>
<evidence type="ECO:0000256" key="4">
    <source>
        <dbReference type="ARBA" id="ARBA00022679"/>
    </source>
</evidence>
<dbReference type="Gene3D" id="6.10.340.10">
    <property type="match status" value="1"/>
</dbReference>
<dbReference type="GO" id="GO:0004673">
    <property type="term" value="F:protein histidine kinase activity"/>
    <property type="evidence" value="ECO:0007669"/>
    <property type="project" value="UniProtKB-EC"/>
</dbReference>
<dbReference type="Gene3D" id="3.30.565.10">
    <property type="entry name" value="Histidine kinase-like ATPase, C-terminal domain"/>
    <property type="match status" value="1"/>
</dbReference>
<dbReference type="PANTHER" id="PTHR45436">
    <property type="entry name" value="SENSOR HISTIDINE KINASE YKOH"/>
    <property type="match status" value="1"/>
</dbReference>
<dbReference type="PROSITE" id="PS50906">
    <property type="entry name" value="NIT"/>
    <property type="match status" value="1"/>
</dbReference>
<dbReference type="InterPro" id="IPR036890">
    <property type="entry name" value="HATPase_C_sf"/>
</dbReference>
<keyword evidence="5" id="KW-0418">Kinase</keyword>
<evidence type="ECO:0000256" key="3">
    <source>
        <dbReference type="ARBA" id="ARBA00022553"/>
    </source>
</evidence>
<feature type="compositionally biased region" description="Basic and acidic residues" evidence="6">
    <location>
        <begin position="905"/>
        <end position="914"/>
    </location>
</feature>
<gene>
    <name evidence="8" type="ORF">STRAU_4824</name>
</gene>
<dbReference type="InterPro" id="IPR013587">
    <property type="entry name" value="Nitrate/nitrite_sensing"/>
</dbReference>
<keyword evidence="3" id="KW-0597">Phosphoprotein</keyword>
<evidence type="ECO:0000256" key="5">
    <source>
        <dbReference type="ARBA" id="ARBA00022777"/>
    </source>
</evidence>
<name>S4AL10_9ACTN</name>
<dbReference type="EMBL" id="AOPZ01000257">
    <property type="protein sequence ID" value="EPH42107.1"/>
    <property type="molecule type" value="Genomic_DNA"/>
</dbReference>
<evidence type="ECO:0000256" key="2">
    <source>
        <dbReference type="ARBA" id="ARBA00012438"/>
    </source>
</evidence>
<dbReference type="InterPro" id="IPR003594">
    <property type="entry name" value="HATPase_dom"/>
</dbReference>
<dbReference type="RefSeq" id="WP_016642948.1">
    <property type="nucleotide sequence ID" value="NZ_AOPZ01000257.1"/>
</dbReference>
<dbReference type="AlphaFoldDB" id="S4AL10"/>
<feature type="compositionally biased region" description="Low complexity" evidence="6">
    <location>
        <begin position="890"/>
        <end position="903"/>
    </location>
</feature>
<comment type="caution">
    <text evidence="8">The sequence shown here is derived from an EMBL/GenBank/DDBJ whole genome shotgun (WGS) entry which is preliminary data.</text>
</comment>
<dbReference type="GO" id="GO:0000160">
    <property type="term" value="P:phosphorelay signal transduction system"/>
    <property type="evidence" value="ECO:0007669"/>
    <property type="project" value="TreeGrafter"/>
</dbReference>
<feature type="compositionally biased region" description="Basic residues" evidence="6">
    <location>
        <begin position="783"/>
        <end position="799"/>
    </location>
</feature>
<reference evidence="8 9" key="1">
    <citation type="submission" date="2013-02" db="EMBL/GenBank/DDBJ databases">
        <title>Draft Genome Sequence of Streptomyces aurantiacus, Which Produces Setomimycin.</title>
        <authorList>
            <person name="Gruening B.A."/>
            <person name="Praeg A."/>
            <person name="Erxleben A."/>
            <person name="Guenther S."/>
            <person name="Mueller M."/>
        </authorList>
    </citation>
    <scope>NUCLEOTIDE SEQUENCE [LARGE SCALE GENOMIC DNA]</scope>
    <source>
        <strain evidence="8 9">JA 4570</strain>
    </source>
</reference>
<dbReference type="InterPro" id="IPR010910">
    <property type="entry name" value="Nitrate/nitrite_sensing_bac"/>
</dbReference>
<dbReference type="EC" id="2.7.13.3" evidence="2"/>
<feature type="region of interest" description="Disordered" evidence="6">
    <location>
        <begin position="692"/>
        <end position="1019"/>
    </location>
</feature>
<dbReference type="GO" id="GO:0005886">
    <property type="term" value="C:plasma membrane"/>
    <property type="evidence" value="ECO:0007669"/>
    <property type="project" value="TreeGrafter"/>
</dbReference>
<comment type="catalytic activity">
    <reaction evidence="1">
        <text>ATP + protein L-histidine = ADP + protein N-phospho-L-histidine.</text>
        <dbReference type="EC" id="2.7.13.3"/>
    </reaction>
</comment>
<dbReference type="FunFam" id="3.30.565.10:FF:000038">
    <property type="entry name" value="Sensor-like histidine kinase"/>
    <property type="match status" value="1"/>
</dbReference>
<proteinExistence type="predicted"/>
<feature type="compositionally biased region" description="Low complexity" evidence="6">
    <location>
        <begin position="924"/>
        <end position="941"/>
    </location>
</feature>
<dbReference type="Pfam" id="PF08376">
    <property type="entry name" value="NIT"/>
    <property type="match status" value="1"/>
</dbReference>
<dbReference type="InterPro" id="IPR050428">
    <property type="entry name" value="TCS_sensor_his_kinase"/>
</dbReference>
<feature type="compositionally biased region" description="Basic and acidic residues" evidence="6">
    <location>
        <begin position="972"/>
        <end position="982"/>
    </location>
</feature>
<evidence type="ECO:0000313" key="9">
    <source>
        <dbReference type="Proteomes" id="UP000014629"/>
    </source>
</evidence>
<evidence type="ECO:0000256" key="1">
    <source>
        <dbReference type="ARBA" id="ARBA00000085"/>
    </source>
</evidence>
<dbReference type="Pfam" id="PF02518">
    <property type="entry name" value="HATPase_c"/>
    <property type="match status" value="1"/>
</dbReference>
<dbReference type="PANTHER" id="PTHR45436:SF5">
    <property type="entry name" value="SENSOR HISTIDINE KINASE TRCS"/>
    <property type="match status" value="1"/>
</dbReference>
<dbReference type="OrthoDB" id="4652229at2"/>
<keyword evidence="9" id="KW-1185">Reference proteome</keyword>
<evidence type="ECO:0000259" key="7">
    <source>
        <dbReference type="PROSITE" id="PS50906"/>
    </source>
</evidence>
<feature type="compositionally biased region" description="Basic and acidic residues" evidence="6">
    <location>
        <begin position="713"/>
        <end position="731"/>
    </location>
</feature>
<protein>
    <recommendedName>
        <fullName evidence="2">histidine kinase</fullName>
        <ecNumber evidence="2">2.7.13.3</ecNumber>
    </recommendedName>
</protein>
<dbReference type="PATRIC" id="fig|1286094.4.peg.4770"/>
<feature type="compositionally biased region" description="Basic and acidic residues" evidence="6">
    <location>
        <begin position="739"/>
        <end position="768"/>
    </location>
</feature>
<feature type="domain" description="NIT" evidence="7">
    <location>
        <begin position="53"/>
        <end position="302"/>
    </location>
</feature>
<keyword evidence="4" id="KW-0808">Transferase</keyword>
<evidence type="ECO:0000313" key="8">
    <source>
        <dbReference type="EMBL" id="EPH42107.1"/>
    </source>
</evidence>
<evidence type="ECO:0000256" key="6">
    <source>
        <dbReference type="SAM" id="MobiDB-lite"/>
    </source>
</evidence>
<feature type="region of interest" description="Disordered" evidence="6">
    <location>
        <begin position="634"/>
        <end position="654"/>
    </location>
</feature>
<organism evidence="8 9">
    <name type="scientific">Streptomyces aurantiacus JA 4570</name>
    <dbReference type="NCBI Taxonomy" id="1286094"/>
    <lineage>
        <taxon>Bacteria</taxon>
        <taxon>Bacillati</taxon>
        <taxon>Actinomycetota</taxon>
        <taxon>Actinomycetes</taxon>
        <taxon>Kitasatosporales</taxon>
        <taxon>Streptomycetaceae</taxon>
        <taxon>Streptomyces</taxon>
        <taxon>Streptomyces aurantiacus group</taxon>
    </lineage>
</organism>
<dbReference type="SUPFAM" id="SSF55874">
    <property type="entry name" value="ATPase domain of HSP90 chaperone/DNA topoisomerase II/histidine kinase"/>
    <property type="match status" value="1"/>
</dbReference>
<dbReference type="SMART" id="SM00387">
    <property type="entry name" value="HATPase_c"/>
    <property type="match status" value="1"/>
</dbReference>
<sequence>MRFRGKSIRRKIVALLLVPLVSLTAIWGFATFLTGREANKLIDTAHIIDDLAIPIQDTAQVVQEERRQTLVYLADPRASDALAALRRSRVATDKHVADVESRAKSSDSRDALDGRSEERLNVALDAFKGLDALRRTVEEGTISRDKALKMYTRLTDPCFGFLMTLNALDDVGVTAEGRALVGVGQARELLSREDALIGSALVAGTVTKGEIRQVSDLVAQRTMLLDNSLAQLPGNERARYERFWNGAETSRLRDAEKSLMESGAARGITSGDWNRETDKVLTSLSDRNEDAVERLRDRARPEAVGVIVQLAVAGVLGLLAVLVSLFLSVRIGRSLIRDLRRLRLEAHEASGVRLPGLLRRLASGEQVDVETEAPRLSYDKDEIGQVGQALNTLQRAAVEATVKQADLRRGVSEVFVNLARRSQVLLHKQLTLLDTMERRTEDTDELADLFRLDHLTTRMRRHAEGLVILSGAAPSRQWRKPVQLMDVVRAAVAEVEDYERIEVRRLPRIAVTGPAVADITHLLAELLENATVFSPPHTAVQVLGEHVANGFTLEIHDRGLGMASEALLDANLRLAETPEFELSDTDRLGLFVVSRLAQRQRVRVSLQPSPYGGTTAVVFLPESLLTDDVPDTGGVGFRLDRPQPQKSVTGPAADDRAAALAQVPVELPGLPASLLDGPVELEAPVGMAGLDGFPGALEDEDSERGGLFRPRRRAPETAGRRAPETAGRRTPETSGEQHQQARDARESDVDEPARAADSAGHDALHPEEPVDDGLAPGGTMPLARRRAPKLVSSHGRRVGPTRSRDTDAADEADQASDDTPARRGHNGAGRPGRGPARDAVDPSGDAGLDLPRRPRPDAGWPDLTPPRPLSTDGPAGAQPLLPRRRPMPDAPRATTRTETAPGADRAARTDRGPMDRAAGSTQTPPRTAAEDPAAPAAGGLPRRVRQASLAPQLKDSPDRRTQLDAAPAGPGAEERDADEVRSRMASLQRGWQRGREENASGDDVPDGAAPGTTSEGDGR</sequence>